<proteinExistence type="predicted"/>
<keyword evidence="1" id="KW-0472">Membrane</keyword>
<keyword evidence="3" id="KW-1185">Reference proteome</keyword>
<protein>
    <submittedName>
        <fullName evidence="2">Uncharacterized protein</fullName>
    </submittedName>
</protein>
<dbReference type="AlphaFoldDB" id="A0A7X0HUR1"/>
<keyword evidence="1" id="KW-1133">Transmembrane helix</keyword>
<evidence type="ECO:0000313" key="3">
    <source>
        <dbReference type="Proteomes" id="UP000531594"/>
    </source>
</evidence>
<gene>
    <name evidence="2" type="ORF">HNR53_003919</name>
</gene>
<reference evidence="2 3" key="1">
    <citation type="submission" date="2020-08" db="EMBL/GenBank/DDBJ databases">
        <title>Genomic Encyclopedia of Type Strains, Phase IV (KMG-IV): sequencing the most valuable type-strain genomes for metagenomic binning, comparative biology and taxonomic classification.</title>
        <authorList>
            <person name="Goeker M."/>
        </authorList>
    </citation>
    <scope>NUCLEOTIDE SEQUENCE [LARGE SCALE GENOMIC DNA]</scope>
    <source>
        <strain evidence="2 3">DSM 5391</strain>
    </source>
</reference>
<accession>A0A7X0HUR1</accession>
<name>A0A7X0HUR1_9BACI</name>
<keyword evidence="1" id="KW-0812">Transmembrane</keyword>
<sequence>MKKLQYIFIFTLILLLIDTNVSATSWVALEPEEVAARADVIVSGTYDFYSKPELSDFVFQGLDFYVNKVYKGDVSKKITAGIDGFDIGWAQEFQNQGGEFVLFLKKSEDFHFLIPVSGPNGMVQVQGGQVVDHNAERKAFFEDFLKIGQSITVSSVQSAHEQGNYPATFYFSSAGMLLIIAIFIMIYRSWRKRLLKKKD</sequence>
<feature type="transmembrane region" description="Helical" evidence="1">
    <location>
        <begin position="167"/>
        <end position="187"/>
    </location>
</feature>
<organism evidence="2 3">
    <name type="scientific">Bacillus benzoevorans</name>
    <dbReference type="NCBI Taxonomy" id="1456"/>
    <lineage>
        <taxon>Bacteria</taxon>
        <taxon>Bacillati</taxon>
        <taxon>Bacillota</taxon>
        <taxon>Bacilli</taxon>
        <taxon>Bacillales</taxon>
        <taxon>Bacillaceae</taxon>
        <taxon>Bacillus</taxon>
    </lineage>
</organism>
<dbReference type="RefSeq" id="WP_184529001.1">
    <property type="nucleotide sequence ID" value="NZ_JACHGK010000018.1"/>
</dbReference>
<dbReference type="Proteomes" id="UP000531594">
    <property type="component" value="Unassembled WGS sequence"/>
</dbReference>
<dbReference type="EMBL" id="JACHGK010000018">
    <property type="protein sequence ID" value="MBB6447240.1"/>
    <property type="molecule type" value="Genomic_DNA"/>
</dbReference>
<evidence type="ECO:0000256" key="1">
    <source>
        <dbReference type="SAM" id="Phobius"/>
    </source>
</evidence>
<evidence type="ECO:0000313" key="2">
    <source>
        <dbReference type="EMBL" id="MBB6447240.1"/>
    </source>
</evidence>
<comment type="caution">
    <text evidence="2">The sequence shown here is derived from an EMBL/GenBank/DDBJ whole genome shotgun (WGS) entry which is preliminary data.</text>
</comment>